<comment type="caution">
    <text evidence="9">The sequence shown here is derived from an EMBL/GenBank/DDBJ whole genome shotgun (WGS) entry which is preliminary data.</text>
</comment>
<dbReference type="EMBL" id="JACIJP010000001">
    <property type="protein sequence ID" value="MBB6122745.1"/>
    <property type="molecule type" value="Genomic_DNA"/>
</dbReference>
<evidence type="ECO:0000256" key="6">
    <source>
        <dbReference type="ARBA" id="ARBA00023136"/>
    </source>
</evidence>
<keyword evidence="5 7" id="KW-1133">Transmembrane helix</keyword>
<evidence type="ECO:0000256" key="4">
    <source>
        <dbReference type="ARBA" id="ARBA00022692"/>
    </source>
</evidence>
<keyword evidence="9" id="KW-0808">Transferase</keyword>
<feature type="transmembrane region" description="Helical" evidence="7">
    <location>
        <begin position="158"/>
        <end position="178"/>
    </location>
</feature>
<keyword evidence="4 7" id="KW-0812">Transmembrane</keyword>
<evidence type="ECO:0000256" key="2">
    <source>
        <dbReference type="ARBA" id="ARBA00007400"/>
    </source>
</evidence>
<feature type="transmembrane region" description="Helical" evidence="7">
    <location>
        <begin position="12"/>
        <end position="29"/>
    </location>
</feature>
<keyword evidence="3" id="KW-1003">Cell membrane</keyword>
<proteinExistence type="inferred from homology"/>
<organism evidence="9 10">
    <name type="scientific">Sphingobium subterraneum</name>
    <dbReference type="NCBI Taxonomy" id="627688"/>
    <lineage>
        <taxon>Bacteria</taxon>
        <taxon>Pseudomonadati</taxon>
        <taxon>Pseudomonadota</taxon>
        <taxon>Alphaproteobacteria</taxon>
        <taxon>Sphingomonadales</taxon>
        <taxon>Sphingomonadaceae</taxon>
        <taxon>Sphingobium</taxon>
    </lineage>
</organism>
<feature type="transmembrane region" description="Helical" evidence="7">
    <location>
        <begin position="75"/>
        <end position="96"/>
    </location>
</feature>
<evidence type="ECO:0000313" key="9">
    <source>
        <dbReference type="EMBL" id="MBB6122745.1"/>
    </source>
</evidence>
<dbReference type="Pfam" id="PF01757">
    <property type="entry name" value="Acyl_transf_3"/>
    <property type="match status" value="1"/>
</dbReference>
<dbReference type="PANTHER" id="PTHR40074:SF2">
    <property type="entry name" value="O-ACETYLTRANSFERASE WECH"/>
    <property type="match status" value="1"/>
</dbReference>
<dbReference type="PANTHER" id="PTHR40074">
    <property type="entry name" value="O-ACETYLTRANSFERASE WECH"/>
    <property type="match status" value="1"/>
</dbReference>
<feature type="transmembrane region" description="Helical" evidence="7">
    <location>
        <begin position="213"/>
        <end position="232"/>
    </location>
</feature>
<feature type="domain" description="Acyltransferase 3" evidence="8">
    <location>
        <begin position="5"/>
        <end position="277"/>
    </location>
</feature>
<feature type="transmembrane region" description="Helical" evidence="7">
    <location>
        <begin position="35"/>
        <end position="55"/>
    </location>
</feature>
<dbReference type="InterPro" id="IPR002656">
    <property type="entry name" value="Acyl_transf_3_dom"/>
</dbReference>
<protein>
    <submittedName>
        <fullName evidence="9">Fucose 4-O-acetylase-like acetyltransferase</fullName>
    </submittedName>
</protein>
<comment type="similarity">
    <text evidence="2">Belongs to the acyltransferase 3 family.</text>
</comment>
<evidence type="ECO:0000256" key="5">
    <source>
        <dbReference type="ARBA" id="ARBA00022989"/>
    </source>
</evidence>
<accession>A0A841J282</accession>
<evidence type="ECO:0000259" key="8">
    <source>
        <dbReference type="Pfam" id="PF01757"/>
    </source>
</evidence>
<dbReference type="GO" id="GO:0005886">
    <property type="term" value="C:plasma membrane"/>
    <property type="evidence" value="ECO:0007669"/>
    <property type="project" value="UniProtKB-SubCell"/>
</dbReference>
<gene>
    <name evidence="9" type="ORF">FHS92_000452</name>
</gene>
<evidence type="ECO:0000256" key="7">
    <source>
        <dbReference type="SAM" id="Phobius"/>
    </source>
</evidence>
<keyword evidence="10" id="KW-1185">Reference proteome</keyword>
<dbReference type="GO" id="GO:0009246">
    <property type="term" value="P:enterobacterial common antigen biosynthetic process"/>
    <property type="evidence" value="ECO:0007669"/>
    <property type="project" value="TreeGrafter"/>
</dbReference>
<reference evidence="9 10" key="1">
    <citation type="submission" date="2020-08" db="EMBL/GenBank/DDBJ databases">
        <title>Genomic Encyclopedia of Type Strains, Phase IV (KMG-IV): sequencing the most valuable type-strain genomes for metagenomic binning, comparative biology and taxonomic classification.</title>
        <authorList>
            <person name="Goeker M."/>
        </authorList>
    </citation>
    <scope>NUCLEOTIDE SEQUENCE [LARGE SCALE GENOMIC DNA]</scope>
    <source>
        <strain evidence="9 10">DSM 102255</strain>
    </source>
</reference>
<evidence type="ECO:0000256" key="1">
    <source>
        <dbReference type="ARBA" id="ARBA00004651"/>
    </source>
</evidence>
<dbReference type="GO" id="GO:0016413">
    <property type="term" value="F:O-acetyltransferase activity"/>
    <property type="evidence" value="ECO:0007669"/>
    <property type="project" value="TreeGrafter"/>
</dbReference>
<feature type="transmembrane region" description="Helical" evidence="7">
    <location>
        <begin position="190"/>
        <end position="207"/>
    </location>
</feature>
<keyword evidence="6 7" id="KW-0472">Membrane</keyword>
<evidence type="ECO:0000313" key="10">
    <source>
        <dbReference type="Proteomes" id="UP000552700"/>
    </source>
</evidence>
<evidence type="ECO:0000256" key="3">
    <source>
        <dbReference type="ARBA" id="ARBA00022475"/>
    </source>
</evidence>
<dbReference type="Proteomes" id="UP000552700">
    <property type="component" value="Unassembled WGS sequence"/>
</dbReference>
<comment type="subcellular location">
    <subcellularLocation>
        <location evidence="1">Cell membrane</location>
        <topology evidence="1">Multi-pass membrane protein</topology>
    </subcellularLocation>
</comment>
<feature type="transmembrane region" description="Helical" evidence="7">
    <location>
        <begin position="128"/>
        <end position="146"/>
    </location>
</feature>
<name>A0A841J282_9SPHN</name>
<sequence length="352" mass="38154">MIKFPAVDALKGALIVLVIVGHVAEVVHYDNILFWIGAGFRMPLMFGISGFLLNLERIRQSPLVDIAKQYWKRMILAWLVASCAYAMAVAASLSWATPLDMILRPDFHLWYVPVLAAMILMARTAPPWPLGVAVLSAPIGIGLFYANPFGHGLVGEGVFAWDGRFLAYPLFFFFGGAVARARPTATLHSISGLVAGCGLLGWCFLYQSDNELLKLLTYLAMDLGLIALLPLLARLPIRISPLNAIGQASLFYYLWHPMVIALAIAHGASPLLTLVLTLTALCVMHRLLTNAPLPAQVFGVPQRYSAATKYSPSGGALSPSLDRSAASSASPISATLHRFMPTSARQPTIERT</sequence>
<dbReference type="AlphaFoldDB" id="A0A841J282"/>